<feature type="transmembrane region" description="Helical" evidence="9">
    <location>
        <begin position="47"/>
        <end position="70"/>
    </location>
</feature>
<dbReference type="Pfam" id="PF00001">
    <property type="entry name" value="7tm_1"/>
    <property type="match status" value="1"/>
</dbReference>
<dbReference type="InterPro" id="IPR050569">
    <property type="entry name" value="TAAR"/>
</dbReference>
<proteinExistence type="predicted"/>
<evidence type="ECO:0000256" key="5">
    <source>
        <dbReference type="ARBA" id="ARBA00023040"/>
    </source>
</evidence>
<keyword evidence="6 9" id="KW-0472">Membrane</keyword>
<dbReference type="CDD" id="cd00637">
    <property type="entry name" value="7tm_classA_rhodopsin-like"/>
    <property type="match status" value="1"/>
</dbReference>
<accession>A0ABN8M7N6</accession>
<feature type="domain" description="G-protein coupled receptors family 1 profile" evidence="10">
    <location>
        <begin position="61"/>
        <end position="297"/>
    </location>
</feature>
<protein>
    <recommendedName>
        <fullName evidence="10">G-protein coupled receptors family 1 profile domain-containing protein</fullName>
    </recommendedName>
</protein>
<dbReference type="Proteomes" id="UP001159427">
    <property type="component" value="Unassembled WGS sequence"/>
</dbReference>
<dbReference type="SUPFAM" id="SSF81321">
    <property type="entry name" value="Family A G protein-coupled receptor-like"/>
    <property type="match status" value="1"/>
</dbReference>
<dbReference type="PRINTS" id="PR00237">
    <property type="entry name" value="GPCRRHODOPSN"/>
</dbReference>
<evidence type="ECO:0000256" key="3">
    <source>
        <dbReference type="ARBA" id="ARBA00022692"/>
    </source>
</evidence>
<dbReference type="PANTHER" id="PTHR24249">
    <property type="entry name" value="HISTAMINE RECEPTOR-RELATED G-PROTEIN COUPLED RECEPTOR"/>
    <property type="match status" value="1"/>
</dbReference>
<dbReference type="SMART" id="SM01381">
    <property type="entry name" value="7TM_GPCR_Srsx"/>
    <property type="match status" value="1"/>
</dbReference>
<feature type="transmembrane region" description="Helical" evidence="9">
    <location>
        <begin position="127"/>
        <end position="148"/>
    </location>
</feature>
<gene>
    <name evidence="11" type="ORF">PEVE_00020170</name>
</gene>
<feature type="transmembrane region" description="Helical" evidence="9">
    <location>
        <begin position="199"/>
        <end position="218"/>
    </location>
</feature>
<evidence type="ECO:0000256" key="4">
    <source>
        <dbReference type="ARBA" id="ARBA00022989"/>
    </source>
</evidence>
<keyword evidence="7" id="KW-0675">Receptor</keyword>
<comment type="caution">
    <text evidence="11">The sequence shown here is derived from an EMBL/GenBank/DDBJ whole genome shotgun (WGS) entry which is preliminary data.</text>
</comment>
<sequence>MHIDEKGGLNNIANSTVLNRDSSKPCLPSWILDAVNDPSVYISDTSIILVNVPSAMFAVIANLVVIVTIFRSPSLHRPVNVLLCSLAASDFLTGLVVQPVYVAWRFLLHHTKDPCKLVHLYQASKSLPFLLIGCTFLHLAITSVERLYAVWKPIAYSVKVTLRGMAKIVLCAWLIWFIYVIPLETSAHEEVYQPLENITMILLIVIPIGGHVLTFCAIRTNNKKIVNATHNSQQAILFRREKKAFTDMTLYTVATLLSIFPILLLLNVENSIVSGNILFPWASTFTHLISSLNPVIQIYRNAALRQALKMAL</sequence>
<evidence type="ECO:0000256" key="9">
    <source>
        <dbReference type="SAM" id="Phobius"/>
    </source>
</evidence>
<evidence type="ECO:0000256" key="1">
    <source>
        <dbReference type="ARBA" id="ARBA00004651"/>
    </source>
</evidence>
<name>A0ABN8M7N6_9CNID</name>
<reference evidence="11 12" key="1">
    <citation type="submission" date="2022-05" db="EMBL/GenBank/DDBJ databases">
        <authorList>
            <consortium name="Genoscope - CEA"/>
            <person name="William W."/>
        </authorList>
    </citation>
    <scope>NUCLEOTIDE SEQUENCE [LARGE SCALE GENOMIC DNA]</scope>
</reference>
<evidence type="ECO:0000256" key="2">
    <source>
        <dbReference type="ARBA" id="ARBA00022475"/>
    </source>
</evidence>
<dbReference type="InterPro" id="IPR000276">
    <property type="entry name" value="GPCR_Rhodpsn"/>
</dbReference>
<feature type="transmembrane region" description="Helical" evidence="9">
    <location>
        <begin position="82"/>
        <end position="107"/>
    </location>
</feature>
<evidence type="ECO:0000256" key="6">
    <source>
        <dbReference type="ARBA" id="ARBA00023136"/>
    </source>
</evidence>
<keyword evidence="2" id="KW-1003">Cell membrane</keyword>
<evidence type="ECO:0000313" key="11">
    <source>
        <dbReference type="EMBL" id="CAH3023690.1"/>
    </source>
</evidence>
<evidence type="ECO:0000256" key="7">
    <source>
        <dbReference type="ARBA" id="ARBA00023170"/>
    </source>
</evidence>
<keyword evidence="8" id="KW-0807">Transducer</keyword>
<comment type="subcellular location">
    <subcellularLocation>
        <location evidence="1">Cell membrane</location>
        <topology evidence="1">Multi-pass membrane protein</topology>
    </subcellularLocation>
</comment>
<evidence type="ECO:0000313" key="12">
    <source>
        <dbReference type="Proteomes" id="UP001159427"/>
    </source>
</evidence>
<feature type="transmembrane region" description="Helical" evidence="9">
    <location>
        <begin position="278"/>
        <end position="299"/>
    </location>
</feature>
<keyword evidence="12" id="KW-1185">Reference proteome</keyword>
<dbReference type="InterPro" id="IPR017452">
    <property type="entry name" value="GPCR_Rhodpsn_7TM"/>
</dbReference>
<organism evidence="11 12">
    <name type="scientific">Porites evermanni</name>
    <dbReference type="NCBI Taxonomy" id="104178"/>
    <lineage>
        <taxon>Eukaryota</taxon>
        <taxon>Metazoa</taxon>
        <taxon>Cnidaria</taxon>
        <taxon>Anthozoa</taxon>
        <taxon>Hexacorallia</taxon>
        <taxon>Scleractinia</taxon>
        <taxon>Fungiina</taxon>
        <taxon>Poritidae</taxon>
        <taxon>Porites</taxon>
    </lineage>
</organism>
<dbReference type="EMBL" id="CALNXI010000271">
    <property type="protein sequence ID" value="CAH3023690.1"/>
    <property type="molecule type" value="Genomic_DNA"/>
</dbReference>
<keyword evidence="4 9" id="KW-1133">Transmembrane helix</keyword>
<feature type="transmembrane region" description="Helical" evidence="9">
    <location>
        <begin position="160"/>
        <end position="179"/>
    </location>
</feature>
<feature type="transmembrane region" description="Helical" evidence="9">
    <location>
        <begin position="248"/>
        <end position="266"/>
    </location>
</feature>
<evidence type="ECO:0000259" key="10">
    <source>
        <dbReference type="PROSITE" id="PS50262"/>
    </source>
</evidence>
<keyword evidence="3 9" id="KW-0812">Transmembrane</keyword>
<keyword evidence="5" id="KW-0297">G-protein coupled receptor</keyword>
<dbReference type="PROSITE" id="PS50262">
    <property type="entry name" value="G_PROTEIN_RECEP_F1_2"/>
    <property type="match status" value="1"/>
</dbReference>
<evidence type="ECO:0000256" key="8">
    <source>
        <dbReference type="ARBA" id="ARBA00023224"/>
    </source>
</evidence>
<dbReference type="Gene3D" id="1.20.1070.10">
    <property type="entry name" value="Rhodopsin 7-helix transmembrane proteins"/>
    <property type="match status" value="1"/>
</dbReference>